<evidence type="ECO:0000256" key="5">
    <source>
        <dbReference type="ARBA" id="ARBA00022989"/>
    </source>
</evidence>
<feature type="transmembrane region" description="Helical" evidence="7">
    <location>
        <begin position="458"/>
        <end position="475"/>
    </location>
</feature>
<keyword evidence="6 7" id="KW-0472">Membrane</keyword>
<keyword evidence="3" id="KW-1003">Cell membrane</keyword>
<gene>
    <name evidence="8" type="ORF">ACFOSS_02090</name>
</gene>
<feature type="transmembrane region" description="Helical" evidence="7">
    <location>
        <begin position="114"/>
        <end position="131"/>
    </location>
</feature>
<dbReference type="EMBL" id="JBHSAF010000001">
    <property type="protein sequence ID" value="MFC3912254.1"/>
    <property type="molecule type" value="Genomic_DNA"/>
</dbReference>
<evidence type="ECO:0000256" key="6">
    <source>
        <dbReference type="ARBA" id="ARBA00023136"/>
    </source>
</evidence>
<feature type="transmembrane region" description="Helical" evidence="7">
    <location>
        <begin position="15"/>
        <end position="35"/>
    </location>
</feature>
<keyword evidence="4 7" id="KW-0812">Transmembrane</keyword>
<keyword evidence="5 7" id="KW-1133">Transmembrane helix</keyword>
<dbReference type="PANTHER" id="PTHR30509:SF9">
    <property type="entry name" value="MULTIDRUG RESISTANCE PROTEIN MDTO"/>
    <property type="match status" value="1"/>
</dbReference>
<dbReference type="Proteomes" id="UP001595692">
    <property type="component" value="Unassembled WGS sequence"/>
</dbReference>
<evidence type="ECO:0000256" key="2">
    <source>
        <dbReference type="ARBA" id="ARBA00022448"/>
    </source>
</evidence>
<evidence type="ECO:0000256" key="7">
    <source>
        <dbReference type="SAM" id="Phobius"/>
    </source>
</evidence>
<accession>A0ABV8CJG7</accession>
<dbReference type="RefSeq" id="WP_377150355.1">
    <property type="nucleotide sequence ID" value="NZ_JBHSAF010000001.1"/>
</dbReference>
<name>A0ABV8CJG7_9GAMM</name>
<feature type="transmembrane region" description="Helical" evidence="7">
    <location>
        <begin position="487"/>
        <end position="507"/>
    </location>
</feature>
<keyword evidence="9" id="KW-1185">Reference proteome</keyword>
<dbReference type="InterPro" id="IPR006726">
    <property type="entry name" value="PHBA_efflux_AaeB/fusaric-R"/>
</dbReference>
<sequence>MSLHTWRSHPATQEWLFAIKVFSAAMLAFTCSIHLGLERPYWAMMTAYIVAQPFASLSLIKGTSRLAGTCVGGMAALLLTTLFVQWPLLHLTALALWLGLCIFLSLLEQSLFSYAFLLSGYTALFITLPYVDHPDTLFMVALNRVEEIAIGISCYLLLDLLLWPRRTDARFLQQLAQWQQQLLGWQQQVLHGAEAGESQAAANAMGPDTLLLQLGQLEQLRPQALSDSARLRAHQAVLIELHGELQAQLTLGLELSDLLHALSAEQRQAPQLQALLTEAQQALVTLQRGARLGAPSPALQTLQQAYELTPASRLAALLGYWWQSHHLRQQLHDLLEQAPTRRRRVRRSHPHVDVGRALQAAATGSISLLLCGLGWMLTGWSSGYLAVMMTGVACSLFAASDNPLLPAKGFFIGSLLSIPIAGLLLFGLLPWVDDLPGLIAVLLPFFIWGGRRMARPATAARTVPLVLGTLAMLTLNNDARMSFTTFLNMGVAQQVGIGIPLLLTGVLRRLGAQVQLPRLQRALEQALLRVLLPGSGVTRAGFESHGQAILLGMVQRCGDEARSVLGGGGALIRMGLGLLRLESQTGHLLPHGRKALQASREALRAFFTLPPVQRASGFPVLLQTLEQSRQYLLQPAGATPPAALQQFDHLLLALRLHQSFFIRAFRR</sequence>
<evidence type="ECO:0000313" key="8">
    <source>
        <dbReference type="EMBL" id="MFC3912254.1"/>
    </source>
</evidence>
<evidence type="ECO:0000256" key="3">
    <source>
        <dbReference type="ARBA" id="ARBA00022475"/>
    </source>
</evidence>
<comment type="subcellular location">
    <subcellularLocation>
        <location evidence="1">Cell membrane</location>
        <topology evidence="1">Multi-pass membrane protein</topology>
    </subcellularLocation>
</comment>
<feature type="transmembrane region" description="Helical" evidence="7">
    <location>
        <begin position="411"/>
        <end position="429"/>
    </location>
</feature>
<evidence type="ECO:0000256" key="4">
    <source>
        <dbReference type="ARBA" id="ARBA00022692"/>
    </source>
</evidence>
<dbReference type="PANTHER" id="PTHR30509">
    <property type="entry name" value="P-HYDROXYBENZOIC ACID EFFLUX PUMP SUBUNIT-RELATED"/>
    <property type="match status" value="1"/>
</dbReference>
<organism evidence="8 9">
    <name type="scientific">Pseudaeromonas sharmana</name>
    <dbReference type="NCBI Taxonomy" id="328412"/>
    <lineage>
        <taxon>Bacteria</taxon>
        <taxon>Pseudomonadati</taxon>
        <taxon>Pseudomonadota</taxon>
        <taxon>Gammaproteobacteria</taxon>
        <taxon>Aeromonadales</taxon>
        <taxon>Aeromonadaceae</taxon>
        <taxon>Pseudaeromonas</taxon>
    </lineage>
</organism>
<reference evidence="9" key="1">
    <citation type="journal article" date="2019" name="Int. J. Syst. Evol. Microbiol.">
        <title>The Global Catalogue of Microorganisms (GCM) 10K type strain sequencing project: providing services to taxonomists for standard genome sequencing and annotation.</title>
        <authorList>
            <consortium name="The Broad Institute Genomics Platform"/>
            <consortium name="The Broad Institute Genome Sequencing Center for Infectious Disease"/>
            <person name="Wu L."/>
            <person name="Ma J."/>
        </authorList>
    </citation>
    <scope>NUCLEOTIDE SEQUENCE [LARGE SCALE GENOMIC DNA]</scope>
    <source>
        <strain evidence="9">CCUG 54939</strain>
    </source>
</reference>
<comment type="caution">
    <text evidence="8">The sequence shown here is derived from an EMBL/GenBank/DDBJ whole genome shotgun (WGS) entry which is preliminary data.</text>
</comment>
<evidence type="ECO:0000313" key="9">
    <source>
        <dbReference type="Proteomes" id="UP001595692"/>
    </source>
</evidence>
<dbReference type="Pfam" id="PF04632">
    <property type="entry name" value="FUSC"/>
    <property type="match status" value="1"/>
</dbReference>
<feature type="transmembrane region" description="Helical" evidence="7">
    <location>
        <begin position="66"/>
        <end position="83"/>
    </location>
</feature>
<protein>
    <submittedName>
        <fullName evidence="8">FUSC family protein</fullName>
    </submittedName>
</protein>
<feature type="transmembrane region" description="Helical" evidence="7">
    <location>
        <begin position="435"/>
        <end position="451"/>
    </location>
</feature>
<feature type="transmembrane region" description="Helical" evidence="7">
    <location>
        <begin position="89"/>
        <end position="107"/>
    </location>
</feature>
<feature type="transmembrane region" description="Helical" evidence="7">
    <location>
        <begin position="383"/>
        <end position="399"/>
    </location>
</feature>
<evidence type="ECO:0000256" key="1">
    <source>
        <dbReference type="ARBA" id="ARBA00004651"/>
    </source>
</evidence>
<proteinExistence type="predicted"/>
<keyword evidence="2" id="KW-0813">Transport</keyword>